<dbReference type="PANTHER" id="PTHR43863">
    <property type="entry name" value="HYDROLASE, PUTATIVE (AFU_ORTHOLOGUE AFUA_1G03140)-RELATED"/>
    <property type="match status" value="1"/>
</dbReference>
<dbReference type="AlphaFoldDB" id="A5Z7W6"/>
<protein>
    <submittedName>
        <fullName evidence="6">Glycosyl hydrolase, family 31</fullName>
        <ecNumber evidence="6">3.2.1.-</ecNumber>
    </submittedName>
</protein>
<sequence>MDKKKMYHQVEKNEFGKFNSGASPTEPIVDEWRMLEKLVDIVKFEDRLKITYQLGNENIDFVISAPSLGGIRITTTESSFFNPTEREEIHFIESDDKDIILFRTMDGTEFHLVNGPEWTIKIFDIYNVLQYCLTKDSVRFGFYENKLVKIRLEFDIDPDDVLLGMGEKFSDINQNGKRQFLWNTNCEYDIDSDGLELWKSYKNVPLLHSSRGNTLFYASYYPAVSDLGYTNPYKGIWEFWETEFDIYIWTGTLDKRLRSYTRLTGKPFLPPKWAFRYTMGAGNQVWYGENWEKENNPEKYLKILKEMLNGYRRLGITNLSAMYGEGWIAENRIAYEILNAQGIRMIVWCTPDSELEQNRKYLPNVKEEDYPIIKIKEGSKQESGGRIDFFNHNAKVLIRNQKNDYFIKGMRGGMLGYSEQITEDDMYCNGITGKEMHNWGAYWYTKVYGEATREIIDDDYIYYCREGCAGSQQWAAVYSGNQPAELYGLKQQLNAGLSAGLCGFAVWGGDMAGYEGKPNVETYIRGVEFAAFQPLMRSHGTKTRCPWDFGKEAETVYLKYYWLRENLIEMLYSAAISSNHRGLPMMKAMALAFPEEKDYLNNGEQYLFCDTILVAPVLEEKAQTKKVCFPKGTWYELWSGNEVLGSCEREVPVSLKDCPAYLKSGIVLPVIMNEKMKWAVPFSEQNQTKVIVITPPNMDDEYRYYAEEDDKYVFKSVKEDERVFTIYSLKDIFINKLLIYGNVHEIEVDGKKEEFSIVYENQTMTALRLKSDRWNKLTITCK</sequence>
<dbReference type="CDD" id="cd14752">
    <property type="entry name" value="GH31_N"/>
    <property type="match status" value="1"/>
</dbReference>
<dbReference type="EMBL" id="AAVL02000035">
    <property type="protein sequence ID" value="EDM51023.1"/>
    <property type="molecule type" value="Genomic_DNA"/>
</dbReference>
<dbReference type="InterPro" id="IPR025887">
    <property type="entry name" value="Glyco_hydro_31_N_dom"/>
</dbReference>
<evidence type="ECO:0000313" key="6">
    <source>
        <dbReference type="EMBL" id="EDM51023.1"/>
    </source>
</evidence>
<evidence type="ECO:0000259" key="3">
    <source>
        <dbReference type="Pfam" id="PF01055"/>
    </source>
</evidence>
<evidence type="ECO:0000259" key="4">
    <source>
        <dbReference type="Pfam" id="PF13802"/>
    </source>
</evidence>
<dbReference type="InterPro" id="IPR048395">
    <property type="entry name" value="Glyco_hydro_31_C"/>
</dbReference>
<dbReference type="GO" id="GO:0004553">
    <property type="term" value="F:hydrolase activity, hydrolyzing O-glycosyl compounds"/>
    <property type="evidence" value="ECO:0007669"/>
    <property type="project" value="InterPro"/>
</dbReference>
<keyword evidence="2 6" id="KW-0378">Hydrolase</keyword>
<evidence type="ECO:0000259" key="5">
    <source>
        <dbReference type="Pfam" id="PF21365"/>
    </source>
</evidence>
<dbReference type="PANTHER" id="PTHR43863:SF2">
    <property type="entry name" value="MALTASE-GLUCOAMYLASE"/>
    <property type="match status" value="1"/>
</dbReference>
<dbReference type="RefSeq" id="WP_005363328.1">
    <property type="nucleotide sequence ID" value="NZ_DS264285.1"/>
</dbReference>
<comment type="caution">
    <text evidence="6">The sequence shown here is derived from an EMBL/GenBank/DDBJ whole genome shotgun (WGS) entry which is preliminary data.</text>
</comment>
<reference evidence="6 7" key="1">
    <citation type="submission" date="2007-03" db="EMBL/GenBank/DDBJ databases">
        <authorList>
            <person name="Fulton L."/>
            <person name="Clifton S."/>
            <person name="Fulton B."/>
            <person name="Xu J."/>
            <person name="Minx P."/>
            <person name="Pepin K.H."/>
            <person name="Johnson M."/>
            <person name="Thiruvilangam P."/>
            <person name="Bhonagiri V."/>
            <person name="Nash W.E."/>
            <person name="Mardis E.R."/>
            <person name="Wilson R.K."/>
        </authorList>
    </citation>
    <scope>NUCLEOTIDE SEQUENCE [LARGE SCALE GENOMIC DNA]</scope>
    <source>
        <strain evidence="6 7">ATCC 27560</strain>
    </source>
</reference>
<dbReference type="InterPro" id="IPR017853">
    <property type="entry name" value="GH"/>
</dbReference>
<feature type="domain" description="Glycoside hydrolase family 31 N-terminal" evidence="4">
    <location>
        <begin position="118"/>
        <end position="218"/>
    </location>
</feature>
<dbReference type="Gene3D" id="3.20.20.80">
    <property type="entry name" value="Glycosidases"/>
    <property type="match status" value="1"/>
</dbReference>
<dbReference type="Pfam" id="PF13802">
    <property type="entry name" value="Gal_mutarotas_2"/>
    <property type="match status" value="1"/>
</dbReference>
<dbReference type="EC" id="3.2.1.-" evidence="6"/>
<evidence type="ECO:0000256" key="2">
    <source>
        <dbReference type="RuleBase" id="RU361185"/>
    </source>
</evidence>
<dbReference type="Pfam" id="PF01055">
    <property type="entry name" value="Glyco_hydro_31_2nd"/>
    <property type="match status" value="1"/>
</dbReference>
<dbReference type="OrthoDB" id="176168at2"/>
<dbReference type="InterPro" id="IPR000322">
    <property type="entry name" value="Glyco_hydro_31_TIM"/>
</dbReference>
<accession>A5Z7W6</accession>
<comment type="similarity">
    <text evidence="1 2">Belongs to the glycosyl hydrolase 31 family.</text>
</comment>
<dbReference type="InterPro" id="IPR051816">
    <property type="entry name" value="Glycosyl_Hydrolase_31"/>
</dbReference>
<dbReference type="STRING" id="411463.EUBVEN_01806"/>
<gene>
    <name evidence="6" type="ORF">EUBVEN_01806</name>
</gene>
<dbReference type="eggNOG" id="COG1501">
    <property type="taxonomic scope" value="Bacteria"/>
</dbReference>
<evidence type="ECO:0000313" key="7">
    <source>
        <dbReference type="Proteomes" id="UP000006000"/>
    </source>
</evidence>
<dbReference type="SUPFAM" id="SSF51445">
    <property type="entry name" value="(Trans)glycosidases"/>
    <property type="match status" value="1"/>
</dbReference>
<dbReference type="Proteomes" id="UP000006000">
    <property type="component" value="Unassembled WGS sequence"/>
</dbReference>
<organism evidence="6 7">
    <name type="scientific">Eubacterium ventriosum ATCC 27560</name>
    <dbReference type="NCBI Taxonomy" id="411463"/>
    <lineage>
        <taxon>Bacteria</taxon>
        <taxon>Bacillati</taxon>
        <taxon>Bacillota</taxon>
        <taxon>Clostridia</taxon>
        <taxon>Eubacteriales</taxon>
        <taxon>Eubacteriaceae</taxon>
        <taxon>Eubacterium</taxon>
    </lineage>
</organism>
<proteinExistence type="inferred from homology"/>
<dbReference type="SUPFAM" id="SSF51011">
    <property type="entry name" value="Glycosyl hydrolase domain"/>
    <property type="match status" value="1"/>
</dbReference>
<keyword evidence="2 6" id="KW-0326">Glycosidase</keyword>
<reference evidence="6 7" key="2">
    <citation type="submission" date="2007-04" db="EMBL/GenBank/DDBJ databases">
        <title>Draft genome sequence of Eubacterium ventriosum (ATCC 27560).</title>
        <authorList>
            <person name="Sudarsanam P."/>
            <person name="Ley R."/>
            <person name="Guruge J."/>
            <person name="Turnbaugh P.J."/>
            <person name="Mahowald M."/>
            <person name="Liep D."/>
            <person name="Gordon J."/>
        </authorList>
    </citation>
    <scope>NUCLEOTIDE SEQUENCE [LARGE SCALE GENOMIC DNA]</scope>
    <source>
        <strain evidence="6 7">ATCC 27560</strain>
    </source>
</reference>
<dbReference type="GO" id="GO:0030246">
    <property type="term" value="F:carbohydrate binding"/>
    <property type="evidence" value="ECO:0007669"/>
    <property type="project" value="InterPro"/>
</dbReference>
<dbReference type="CAZy" id="GH31">
    <property type="family name" value="Glycoside Hydrolase Family 31"/>
</dbReference>
<dbReference type="InterPro" id="IPR011013">
    <property type="entry name" value="Gal_mutarotase_sf_dom"/>
</dbReference>
<evidence type="ECO:0000256" key="1">
    <source>
        <dbReference type="ARBA" id="ARBA00007806"/>
    </source>
</evidence>
<dbReference type="Gene3D" id="2.60.40.1180">
    <property type="entry name" value="Golgi alpha-mannosidase II"/>
    <property type="match status" value="1"/>
</dbReference>
<feature type="domain" description="Glycosyl hydrolase family 31 C-terminal" evidence="5">
    <location>
        <begin position="582"/>
        <end position="668"/>
    </location>
</feature>
<feature type="domain" description="Glycoside hydrolase family 31 TIM barrel" evidence="3">
    <location>
        <begin position="338"/>
        <end position="574"/>
    </location>
</feature>
<dbReference type="SUPFAM" id="SSF74650">
    <property type="entry name" value="Galactose mutarotase-like"/>
    <property type="match status" value="1"/>
</dbReference>
<name>A5Z7W6_9FIRM</name>
<dbReference type="Gene3D" id="2.60.40.1760">
    <property type="entry name" value="glycosyl hydrolase (family 31)"/>
    <property type="match status" value="1"/>
</dbReference>
<dbReference type="HOGENOM" id="CLU_358163_0_0_9"/>
<dbReference type="InterPro" id="IPR013780">
    <property type="entry name" value="Glyco_hydro_b"/>
</dbReference>
<dbReference type="Pfam" id="PF21365">
    <property type="entry name" value="Glyco_hydro_31_3rd"/>
    <property type="match status" value="1"/>
</dbReference>
<dbReference type="GO" id="GO:0005975">
    <property type="term" value="P:carbohydrate metabolic process"/>
    <property type="evidence" value="ECO:0007669"/>
    <property type="project" value="InterPro"/>
</dbReference>